<sequence length="121" mass="13601">MLIAVTVLHNCGKCYILIQYSLERGSNFMTTKQRLLQELETTSETLMEEVLDFLLFIKSRHAKSEITNTESTVSISYRPASGESLLRHAGGWSGDDLADSLESVYESRSTINISKTNLLRP</sequence>
<dbReference type="Proteomes" id="UP000001203">
    <property type="component" value="Chromosome circular"/>
</dbReference>
<protein>
    <recommendedName>
        <fullName evidence="3">DUF2281 domain-containing protein</fullName>
    </recommendedName>
</protein>
<proteinExistence type="predicted"/>
<dbReference type="STRING" id="43989.cce_3850"/>
<dbReference type="HOGENOM" id="CLU_163869_1_0_3"/>
<evidence type="ECO:0008006" key="3">
    <source>
        <dbReference type="Google" id="ProtNLM"/>
    </source>
</evidence>
<dbReference type="AlphaFoldDB" id="B1WP19"/>
<accession>B1WP19</accession>
<evidence type="ECO:0000313" key="2">
    <source>
        <dbReference type="Proteomes" id="UP000001203"/>
    </source>
</evidence>
<dbReference type="KEGG" id="cyt:cce_3850"/>
<name>B1WP19_CROS5</name>
<evidence type="ECO:0000313" key="1">
    <source>
        <dbReference type="EMBL" id="ACB53198.1"/>
    </source>
</evidence>
<dbReference type="EMBL" id="CP000806">
    <property type="protein sequence ID" value="ACB53198.1"/>
    <property type="molecule type" value="Genomic_DNA"/>
</dbReference>
<organism evidence="1 2">
    <name type="scientific">Crocosphaera subtropica (strain ATCC 51142 / BH68)</name>
    <name type="common">Cyanothece sp. (strain ATCC 51142)</name>
    <dbReference type="NCBI Taxonomy" id="43989"/>
    <lineage>
        <taxon>Bacteria</taxon>
        <taxon>Bacillati</taxon>
        <taxon>Cyanobacteriota</taxon>
        <taxon>Cyanophyceae</taxon>
        <taxon>Oscillatoriophycideae</taxon>
        <taxon>Chroococcales</taxon>
        <taxon>Aphanothecaceae</taxon>
        <taxon>Crocosphaera</taxon>
        <taxon>Crocosphaera subtropica</taxon>
    </lineage>
</organism>
<reference evidence="1 2" key="1">
    <citation type="journal article" date="2008" name="Proc. Natl. Acad. Sci. U.S.A.">
        <title>The genome of Cyanothece 51142, a unicellular diazotrophic cyanobacterium important in the marine nitrogen cycle.</title>
        <authorList>
            <person name="Welsh E.A."/>
            <person name="Liberton M."/>
            <person name="Stoeckel J."/>
            <person name="Loh T."/>
            <person name="Elvitigala T."/>
            <person name="Wang C."/>
            <person name="Wollam A."/>
            <person name="Fulton R.S."/>
            <person name="Clifton S.W."/>
            <person name="Jacobs J.M."/>
            <person name="Aurora R."/>
            <person name="Ghosh B.K."/>
            <person name="Sherman L.A."/>
            <person name="Smith R.D."/>
            <person name="Wilson R.K."/>
            <person name="Pakrasi H.B."/>
        </authorList>
    </citation>
    <scope>NUCLEOTIDE SEQUENCE [LARGE SCALE GENOMIC DNA]</scope>
    <source>
        <strain evidence="2">ATCC 51142 / BH68</strain>
    </source>
</reference>
<dbReference type="eggNOG" id="ENOG5033189">
    <property type="taxonomic scope" value="Bacteria"/>
</dbReference>
<keyword evidence="2" id="KW-1185">Reference proteome</keyword>
<gene>
    <name evidence="1" type="ordered locus">cce_3850</name>
</gene>